<organism evidence="2 3">
    <name type="scientific">Dendrothele bispora (strain CBS 962.96)</name>
    <dbReference type="NCBI Taxonomy" id="1314807"/>
    <lineage>
        <taxon>Eukaryota</taxon>
        <taxon>Fungi</taxon>
        <taxon>Dikarya</taxon>
        <taxon>Basidiomycota</taxon>
        <taxon>Agaricomycotina</taxon>
        <taxon>Agaricomycetes</taxon>
        <taxon>Agaricomycetidae</taxon>
        <taxon>Agaricales</taxon>
        <taxon>Agaricales incertae sedis</taxon>
        <taxon>Dendrothele</taxon>
    </lineage>
</organism>
<evidence type="ECO:0000256" key="1">
    <source>
        <dbReference type="SAM" id="MobiDB-lite"/>
    </source>
</evidence>
<dbReference type="Proteomes" id="UP000297245">
    <property type="component" value="Unassembled WGS sequence"/>
</dbReference>
<name>A0A4S8M8N9_DENBC</name>
<evidence type="ECO:0000313" key="2">
    <source>
        <dbReference type="EMBL" id="THU98722.1"/>
    </source>
</evidence>
<sequence length="307" mass="33773">MAQGQFYVMTTTCPANGAQGETTWKSDNLKAMGNICLRVSPLVKSQIAGKDTVFKMWDTLKETYSKPGVAAVFTEFKKAVDLHIPADKHPPPFIDKIIMCFTCIAAYSTKTEVPAFIQAMLIISKLPDRYSYVVQSSTQTGVNDINELTPGSICQLSMPGKAEASTTMSQGSSQGDGNGNGKDKHHCGKCGGKKNKQQDAHLTEECSHTMSPLFVTDPSAFDIRCPFFEPSPQPSDVFFTATKQAINLVRDVGLELTIERVRTFKDVVMSDQPEASTSLMGHINWTERYDDDSDVEHITNELTSLHD</sequence>
<gene>
    <name evidence="2" type="ORF">K435DRAFT_856368</name>
</gene>
<feature type="region of interest" description="Disordered" evidence="1">
    <location>
        <begin position="164"/>
        <end position="190"/>
    </location>
</feature>
<accession>A0A4S8M8N9</accession>
<dbReference type="Pfam" id="PF14223">
    <property type="entry name" value="Retrotran_gag_2"/>
    <property type="match status" value="1"/>
</dbReference>
<protein>
    <submittedName>
        <fullName evidence="2">Uncharacterized protein</fullName>
    </submittedName>
</protein>
<dbReference type="AlphaFoldDB" id="A0A4S8M8N9"/>
<proteinExistence type="predicted"/>
<reference evidence="2 3" key="1">
    <citation type="journal article" date="2019" name="Nat. Ecol. Evol.">
        <title>Megaphylogeny resolves global patterns of mushroom evolution.</title>
        <authorList>
            <person name="Varga T."/>
            <person name="Krizsan K."/>
            <person name="Foldi C."/>
            <person name="Dima B."/>
            <person name="Sanchez-Garcia M."/>
            <person name="Sanchez-Ramirez S."/>
            <person name="Szollosi G.J."/>
            <person name="Szarkandi J.G."/>
            <person name="Papp V."/>
            <person name="Albert L."/>
            <person name="Andreopoulos W."/>
            <person name="Angelini C."/>
            <person name="Antonin V."/>
            <person name="Barry K.W."/>
            <person name="Bougher N.L."/>
            <person name="Buchanan P."/>
            <person name="Buyck B."/>
            <person name="Bense V."/>
            <person name="Catcheside P."/>
            <person name="Chovatia M."/>
            <person name="Cooper J."/>
            <person name="Damon W."/>
            <person name="Desjardin D."/>
            <person name="Finy P."/>
            <person name="Geml J."/>
            <person name="Haridas S."/>
            <person name="Hughes K."/>
            <person name="Justo A."/>
            <person name="Karasinski D."/>
            <person name="Kautmanova I."/>
            <person name="Kiss B."/>
            <person name="Kocsube S."/>
            <person name="Kotiranta H."/>
            <person name="LaButti K.M."/>
            <person name="Lechner B.E."/>
            <person name="Liimatainen K."/>
            <person name="Lipzen A."/>
            <person name="Lukacs Z."/>
            <person name="Mihaltcheva S."/>
            <person name="Morgado L.N."/>
            <person name="Niskanen T."/>
            <person name="Noordeloos M.E."/>
            <person name="Ohm R.A."/>
            <person name="Ortiz-Santana B."/>
            <person name="Ovrebo C."/>
            <person name="Racz N."/>
            <person name="Riley R."/>
            <person name="Savchenko A."/>
            <person name="Shiryaev A."/>
            <person name="Soop K."/>
            <person name="Spirin V."/>
            <person name="Szebenyi C."/>
            <person name="Tomsovsky M."/>
            <person name="Tulloss R.E."/>
            <person name="Uehling J."/>
            <person name="Grigoriev I.V."/>
            <person name="Vagvolgyi C."/>
            <person name="Papp T."/>
            <person name="Martin F.M."/>
            <person name="Miettinen O."/>
            <person name="Hibbett D.S."/>
            <person name="Nagy L.G."/>
        </authorList>
    </citation>
    <scope>NUCLEOTIDE SEQUENCE [LARGE SCALE GENOMIC DNA]</scope>
    <source>
        <strain evidence="2 3">CBS 962.96</strain>
    </source>
</reference>
<dbReference type="EMBL" id="ML179131">
    <property type="protein sequence ID" value="THU98722.1"/>
    <property type="molecule type" value="Genomic_DNA"/>
</dbReference>
<keyword evidence="3" id="KW-1185">Reference proteome</keyword>
<dbReference type="OrthoDB" id="3069822at2759"/>
<evidence type="ECO:0000313" key="3">
    <source>
        <dbReference type="Proteomes" id="UP000297245"/>
    </source>
</evidence>